<dbReference type="EMBL" id="AFQF01002373">
    <property type="protein sequence ID" value="EGU81601.1"/>
    <property type="molecule type" value="Genomic_DNA"/>
</dbReference>
<name>F9FNA7_FUSOF</name>
<gene>
    <name evidence="1" type="ORF">FOXB_07887</name>
</gene>
<evidence type="ECO:0000313" key="1">
    <source>
        <dbReference type="EMBL" id="EGU81601.1"/>
    </source>
</evidence>
<reference evidence="1" key="1">
    <citation type="journal article" date="2012" name="Mol. Plant Microbe Interact.">
        <title>A highly conserved effector in Fusarium oxysporum is required for full virulence on Arabidopsis.</title>
        <authorList>
            <person name="Thatcher L.F."/>
            <person name="Gardiner D.M."/>
            <person name="Kazan K."/>
            <person name="Manners J."/>
        </authorList>
    </citation>
    <scope>NUCLEOTIDE SEQUENCE [LARGE SCALE GENOMIC DNA]</scope>
    <source>
        <strain evidence="1">Fo5176</strain>
    </source>
</reference>
<organism evidence="1">
    <name type="scientific">Fusarium oxysporum (strain Fo5176)</name>
    <name type="common">Fusarium vascular wilt</name>
    <dbReference type="NCBI Taxonomy" id="660025"/>
    <lineage>
        <taxon>Eukaryota</taxon>
        <taxon>Fungi</taxon>
        <taxon>Dikarya</taxon>
        <taxon>Ascomycota</taxon>
        <taxon>Pezizomycotina</taxon>
        <taxon>Sordariomycetes</taxon>
        <taxon>Hypocreomycetidae</taxon>
        <taxon>Hypocreales</taxon>
        <taxon>Nectriaceae</taxon>
        <taxon>Fusarium</taxon>
        <taxon>Fusarium oxysporum species complex</taxon>
    </lineage>
</organism>
<protein>
    <submittedName>
        <fullName evidence="1">Uncharacterized protein</fullName>
    </submittedName>
</protein>
<comment type="caution">
    <text evidence="1">The sequence shown here is derived from an EMBL/GenBank/DDBJ whole genome shotgun (WGS) entry which is preliminary data.</text>
</comment>
<dbReference type="AlphaFoldDB" id="F9FNA7"/>
<proteinExistence type="predicted"/>
<accession>F9FNA7</accession>
<sequence length="69" mass="7953">MAYWLKNKECNSFPRYRNPFIKISRLPPLHLVPGTVYSLFSCVEGHGRFESIAPCRLVQARSVPCRLSD</sequence>